<dbReference type="AlphaFoldDB" id="A0A2G7FVJ4"/>
<gene>
    <name evidence="1" type="ORF">AARAC_001838</name>
</gene>
<protein>
    <submittedName>
        <fullName evidence="1">Uncharacterized protein</fullName>
    </submittedName>
</protein>
<dbReference type="Proteomes" id="UP000231358">
    <property type="component" value="Unassembled WGS sequence"/>
</dbReference>
<keyword evidence="2" id="KW-1185">Reference proteome</keyword>
<dbReference type="EMBL" id="NEXV01000422">
    <property type="protein sequence ID" value="PIG83861.1"/>
    <property type="molecule type" value="Genomic_DNA"/>
</dbReference>
<comment type="caution">
    <text evidence="1">The sequence shown here is derived from an EMBL/GenBank/DDBJ whole genome shotgun (WGS) entry which is preliminary data.</text>
</comment>
<name>A0A2G7FVJ4_9EURO</name>
<reference evidence="1 2" key="1">
    <citation type="submission" date="2017-05" db="EMBL/GenBank/DDBJ databases">
        <title>Genome sequence for an aflatoxigenic pathogen of Argentinian peanut, Aspergillus arachidicola.</title>
        <authorList>
            <person name="Moore G."/>
            <person name="Beltz S.B."/>
            <person name="Mack B.M."/>
        </authorList>
    </citation>
    <scope>NUCLEOTIDE SEQUENCE [LARGE SCALE GENOMIC DNA]</scope>
    <source>
        <strain evidence="1 2">CBS 117610</strain>
    </source>
</reference>
<accession>A0A2G7FVJ4</accession>
<sequence length="116" mass="12393">MIQHVNPSSTSRTDGKTSLSLLTVDKKSAFPLAEAATVMDRIERRLDGNFPDEFSGDAVALNPEMAPTPVTEPSLVLFWCCISPSGELTPAKSFLEQTTQAGRVLGNTVTETIPAA</sequence>
<proteinExistence type="predicted"/>
<evidence type="ECO:0000313" key="1">
    <source>
        <dbReference type="EMBL" id="PIG83861.1"/>
    </source>
</evidence>
<evidence type="ECO:0000313" key="2">
    <source>
        <dbReference type="Proteomes" id="UP000231358"/>
    </source>
</evidence>
<organism evidence="1 2">
    <name type="scientific">Aspergillus arachidicola</name>
    <dbReference type="NCBI Taxonomy" id="656916"/>
    <lineage>
        <taxon>Eukaryota</taxon>
        <taxon>Fungi</taxon>
        <taxon>Dikarya</taxon>
        <taxon>Ascomycota</taxon>
        <taxon>Pezizomycotina</taxon>
        <taxon>Eurotiomycetes</taxon>
        <taxon>Eurotiomycetidae</taxon>
        <taxon>Eurotiales</taxon>
        <taxon>Aspergillaceae</taxon>
        <taxon>Aspergillus</taxon>
        <taxon>Aspergillus subgen. Circumdati</taxon>
    </lineage>
</organism>